<comment type="caution">
    <text evidence="2">The sequence shown here is derived from an EMBL/GenBank/DDBJ whole genome shotgun (WGS) entry which is preliminary data.</text>
</comment>
<feature type="compositionally biased region" description="Basic and acidic residues" evidence="1">
    <location>
        <begin position="659"/>
        <end position="671"/>
    </location>
</feature>
<dbReference type="Proteomes" id="UP000319257">
    <property type="component" value="Unassembled WGS sequence"/>
</dbReference>
<dbReference type="RefSeq" id="XP_030996562.1">
    <property type="nucleotide sequence ID" value="XM_031139428.1"/>
</dbReference>
<dbReference type="SUPFAM" id="SSF48452">
    <property type="entry name" value="TPR-like"/>
    <property type="match status" value="1"/>
</dbReference>
<proteinExistence type="predicted"/>
<feature type="compositionally biased region" description="Low complexity" evidence="1">
    <location>
        <begin position="643"/>
        <end position="658"/>
    </location>
</feature>
<feature type="compositionally biased region" description="Low complexity" evidence="1">
    <location>
        <begin position="43"/>
        <end position="56"/>
    </location>
</feature>
<reference evidence="2 3" key="1">
    <citation type="submission" date="2019-06" db="EMBL/GenBank/DDBJ databases">
        <title>Draft genome sequence of the filamentous fungus Phialemoniopsis curvata isolated from diesel fuel.</title>
        <authorList>
            <person name="Varaljay V.A."/>
            <person name="Lyon W.J."/>
            <person name="Crouch A.L."/>
            <person name="Drake C.E."/>
            <person name="Hollomon J.M."/>
            <person name="Nadeau L.J."/>
            <person name="Nunn H.S."/>
            <person name="Stevenson B.S."/>
            <person name="Bojanowski C.L."/>
            <person name="Crookes-Goodson W.J."/>
        </authorList>
    </citation>
    <scope>NUCLEOTIDE SEQUENCE [LARGE SCALE GENOMIC DNA]</scope>
    <source>
        <strain evidence="2 3">D216</strain>
    </source>
</reference>
<dbReference type="Gene3D" id="1.25.40.10">
    <property type="entry name" value="Tetratricopeptide repeat domain"/>
    <property type="match status" value="1"/>
</dbReference>
<dbReference type="OrthoDB" id="5242713at2759"/>
<feature type="region of interest" description="Disordered" evidence="1">
    <location>
        <begin position="1"/>
        <end position="92"/>
    </location>
</feature>
<organism evidence="2 3">
    <name type="scientific">Thyridium curvatum</name>
    <dbReference type="NCBI Taxonomy" id="1093900"/>
    <lineage>
        <taxon>Eukaryota</taxon>
        <taxon>Fungi</taxon>
        <taxon>Dikarya</taxon>
        <taxon>Ascomycota</taxon>
        <taxon>Pezizomycotina</taxon>
        <taxon>Sordariomycetes</taxon>
        <taxon>Sordariomycetidae</taxon>
        <taxon>Thyridiales</taxon>
        <taxon>Thyridiaceae</taxon>
        <taxon>Thyridium</taxon>
    </lineage>
</organism>
<protein>
    <submittedName>
        <fullName evidence="2">Uncharacterized protein</fullName>
    </submittedName>
</protein>
<evidence type="ECO:0000256" key="1">
    <source>
        <dbReference type="SAM" id="MobiDB-lite"/>
    </source>
</evidence>
<dbReference type="InParanoid" id="A0A507BD10"/>
<dbReference type="AlphaFoldDB" id="A0A507BD10"/>
<dbReference type="InterPro" id="IPR011990">
    <property type="entry name" value="TPR-like_helical_dom_sf"/>
</dbReference>
<evidence type="ECO:0000313" key="3">
    <source>
        <dbReference type="Proteomes" id="UP000319257"/>
    </source>
</evidence>
<name>A0A507BD10_9PEZI</name>
<dbReference type="GeneID" id="41972407"/>
<gene>
    <name evidence="2" type="ORF">E0L32_004960</name>
</gene>
<accession>A0A507BD10</accession>
<feature type="region of interest" description="Disordered" evidence="1">
    <location>
        <begin position="641"/>
        <end position="678"/>
    </location>
</feature>
<keyword evidence="3" id="KW-1185">Reference proteome</keyword>
<evidence type="ECO:0000313" key="2">
    <source>
        <dbReference type="EMBL" id="TPX14851.1"/>
    </source>
</evidence>
<sequence>MGGGTGECPLGDCGQPSEVSPDSAAIDSTAHGTSGPPILTAHASGSPSVPGSAVVSDTDAGDQAASLIGQGAAQSAEADKGHDSRPITPPPVLIKQLPQRSISSGDLERETDAIYRGLMQLEAKSIVVMAQHFGQYPAAPRLHRILLELHSSFYFSLRPPPTAEESERLSHAVVQLWQEHHQYLRSLKRPTEPEKPGKPLCAAATRLEPNQLQALVELHRVLLNEHHDFLLASQHPDASEDLRNLPRKYYLVDRIWDCAIHTLLELLNCQLPESKECMKRFIGTAYAILCLFEEFVPQFVNRWLEFKGDLALYEWIVLELQDVQGHCVSLWSTTREQYHRVLTQDPTNGRVLKQLGMLARPNPEGLPHVHFDNVVVELFYWTKALVVKRPFHDAHRVMITAANQIVGRKDEEETDHNSFLAAVAHLVLASGAEGDAERQRDHLQAVNGVLWKVGREHWLDDPTCRIAPSAHLGLLLCQLLLGIPLKPGRWSPMMATWAPDLVTPQDLAKLDIKMDKASAIHGAAAKIIDHMIHYFLEDADTQDLGLWAFINVILVFMRSFKTRPALLKRFGPAFHAEHLVPFLNKLLSEDEARGARALESARRSLLPVTRSPLNPKEKPGVYGMTVNDSIERYFQRQKDCGEAEAAGSTATAGETTAQEEARRDPTDDKDPGMAPDAEGMFFDILPEHILLQGHFFAPEAESSYDASQAGAGEDVTEVVDALAYNIEAQSSEQAQGDGEKGREAWWWLRDPPLFPMGYFEKSKYSFDETQVRQDCVQDAETWNDRALQILCLVGQLKGVFFNFGTDDAGHLKISALPGVSEPPLCFSMTMPEVFERDNGSRIVFVRPYFSSAEMERVRRKEEMRKGERQKVMEAGLTADEAGLTAEEAVFEKEAGGGWTGADMIALEALEDLEDLEDTQTVQTDQVEWGSATRTDCSTVIYDPRDPAQES</sequence>
<dbReference type="EMBL" id="SKBQ01000025">
    <property type="protein sequence ID" value="TPX14851.1"/>
    <property type="molecule type" value="Genomic_DNA"/>
</dbReference>